<keyword evidence="5" id="KW-0460">Magnesium</keyword>
<keyword evidence="15" id="KW-1185">Reference proteome</keyword>
<dbReference type="InterPro" id="IPR013103">
    <property type="entry name" value="RVT_2"/>
</dbReference>
<proteinExistence type="predicted"/>
<name>A0ABQ5BKE3_9ASTR</name>
<reference evidence="14" key="2">
    <citation type="submission" date="2022-01" db="EMBL/GenBank/DDBJ databases">
        <authorList>
            <person name="Yamashiro T."/>
            <person name="Shiraishi A."/>
            <person name="Satake H."/>
            <person name="Nakayama K."/>
        </authorList>
    </citation>
    <scope>NUCLEOTIDE SEQUENCE</scope>
</reference>
<dbReference type="Pfam" id="PF07727">
    <property type="entry name" value="RVT_2"/>
    <property type="match status" value="1"/>
</dbReference>
<evidence type="ECO:0000256" key="3">
    <source>
        <dbReference type="ARBA" id="ARBA00022759"/>
    </source>
</evidence>
<comment type="caution">
    <text evidence="14">The sequence shown here is derived from an EMBL/GenBank/DDBJ whole genome shotgun (WGS) entry which is preliminary data.</text>
</comment>
<feature type="domain" description="Integrase catalytic" evidence="13">
    <location>
        <begin position="704"/>
        <end position="888"/>
    </location>
</feature>
<reference evidence="14" key="1">
    <citation type="journal article" date="2022" name="Int. J. Mol. Sci.">
        <title>Draft Genome of Tanacetum Coccineum: Genomic Comparison of Closely Related Tanacetum-Family Plants.</title>
        <authorList>
            <person name="Yamashiro T."/>
            <person name="Shiraishi A."/>
            <person name="Nakayama K."/>
            <person name="Satake H."/>
        </authorList>
    </citation>
    <scope>NUCLEOTIDE SEQUENCE</scope>
</reference>
<feature type="compositionally biased region" description="Polar residues" evidence="12">
    <location>
        <begin position="957"/>
        <end position="966"/>
    </location>
</feature>
<evidence type="ECO:0000256" key="5">
    <source>
        <dbReference type="ARBA" id="ARBA00022842"/>
    </source>
</evidence>
<evidence type="ECO:0000256" key="10">
    <source>
        <dbReference type="ARBA" id="ARBA00023268"/>
    </source>
</evidence>
<evidence type="ECO:0000313" key="14">
    <source>
        <dbReference type="EMBL" id="GJT14552.1"/>
    </source>
</evidence>
<evidence type="ECO:0000256" key="8">
    <source>
        <dbReference type="ARBA" id="ARBA00022932"/>
    </source>
</evidence>
<accession>A0ABQ5BKE3</accession>
<keyword evidence="11" id="KW-0175">Coiled coil</keyword>
<keyword evidence="4" id="KW-0378">Hydrolase</keyword>
<feature type="compositionally biased region" description="Polar residues" evidence="12">
    <location>
        <begin position="686"/>
        <end position="698"/>
    </location>
</feature>
<dbReference type="PROSITE" id="PS50994">
    <property type="entry name" value="INTEGRASE"/>
    <property type="match status" value="2"/>
</dbReference>
<feature type="region of interest" description="Disordered" evidence="12">
    <location>
        <begin position="685"/>
        <end position="718"/>
    </location>
</feature>
<evidence type="ECO:0000256" key="11">
    <source>
        <dbReference type="SAM" id="Coils"/>
    </source>
</evidence>
<gene>
    <name evidence="14" type="ORF">Tco_0861594</name>
</gene>
<evidence type="ECO:0000256" key="1">
    <source>
        <dbReference type="ARBA" id="ARBA00022722"/>
    </source>
</evidence>
<keyword evidence="8" id="KW-0239">DNA-directed DNA polymerase</keyword>
<protein>
    <submittedName>
        <fullName evidence="14">Retrovirus-related pol polyprotein from transposon TNT 1-94</fullName>
    </submittedName>
</protein>
<evidence type="ECO:0000256" key="12">
    <source>
        <dbReference type="SAM" id="MobiDB-lite"/>
    </source>
</evidence>
<feature type="region of interest" description="Disordered" evidence="12">
    <location>
        <begin position="957"/>
        <end position="984"/>
    </location>
</feature>
<dbReference type="Gene3D" id="3.30.420.10">
    <property type="entry name" value="Ribonuclease H-like superfamily/Ribonuclease H"/>
    <property type="match status" value="3"/>
</dbReference>
<feature type="domain" description="Integrase catalytic" evidence="13">
    <location>
        <begin position="210"/>
        <end position="306"/>
    </location>
</feature>
<keyword evidence="1" id="KW-0540">Nuclease</keyword>
<dbReference type="InterPro" id="IPR039537">
    <property type="entry name" value="Retrotran_Ty1/copia-like"/>
</dbReference>
<dbReference type="EMBL" id="BQNB010013322">
    <property type="protein sequence ID" value="GJT14552.1"/>
    <property type="molecule type" value="Genomic_DNA"/>
</dbReference>
<keyword evidence="9" id="KW-0233">DNA recombination</keyword>
<dbReference type="Pfam" id="PF25597">
    <property type="entry name" value="SH3_retrovirus"/>
    <property type="match status" value="1"/>
</dbReference>
<dbReference type="PANTHER" id="PTHR42648:SF11">
    <property type="entry name" value="TRANSPOSON TY4-P GAG-POL POLYPROTEIN"/>
    <property type="match status" value="1"/>
</dbReference>
<keyword evidence="7" id="KW-0695">RNA-directed DNA polymerase</keyword>
<evidence type="ECO:0000256" key="2">
    <source>
        <dbReference type="ARBA" id="ARBA00022723"/>
    </source>
</evidence>
<keyword evidence="10" id="KW-0511">Multifunctional enzyme</keyword>
<dbReference type="PANTHER" id="PTHR42648">
    <property type="entry name" value="TRANSPOSASE, PUTATIVE-RELATED"/>
    <property type="match status" value="1"/>
</dbReference>
<dbReference type="InterPro" id="IPR012337">
    <property type="entry name" value="RNaseH-like_sf"/>
</dbReference>
<dbReference type="InterPro" id="IPR001584">
    <property type="entry name" value="Integrase_cat-core"/>
</dbReference>
<evidence type="ECO:0000256" key="6">
    <source>
        <dbReference type="ARBA" id="ARBA00022908"/>
    </source>
</evidence>
<evidence type="ECO:0000259" key="13">
    <source>
        <dbReference type="PROSITE" id="PS50994"/>
    </source>
</evidence>
<dbReference type="Proteomes" id="UP001151760">
    <property type="component" value="Unassembled WGS sequence"/>
</dbReference>
<keyword evidence="6" id="KW-0229">DNA integration</keyword>
<keyword evidence="8" id="KW-0808">Transferase</keyword>
<dbReference type="SUPFAM" id="SSF53098">
    <property type="entry name" value="Ribonuclease H-like"/>
    <property type="match status" value="2"/>
</dbReference>
<evidence type="ECO:0000313" key="15">
    <source>
        <dbReference type="Proteomes" id="UP001151760"/>
    </source>
</evidence>
<keyword evidence="2" id="KW-0479">Metal-binding</keyword>
<feature type="coiled-coil region" evidence="11">
    <location>
        <begin position="63"/>
        <end position="90"/>
    </location>
</feature>
<evidence type="ECO:0000256" key="9">
    <source>
        <dbReference type="ARBA" id="ARBA00023172"/>
    </source>
</evidence>
<keyword evidence="8" id="KW-0548">Nucleotidyltransferase</keyword>
<dbReference type="InterPro" id="IPR036397">
    <property type="entry name" value="RNaseH_sf"/>
</dbReference>
<feature type="region of interest" description="Disordered" evidence="12">
    <location>
        <begin position="94"/>
        <end position="118"/>
    </location>
</feature>
<dbReference type="InterPro" id="IPR057670">
    <property type="entry name" value="SH3_retrovirus"/>
</dbReference>
<evidence type="ECO:0000256" key="7">
    <source>
        <dbReference type="ARBA" id="ARBA00022918"/>
    </source>
</evidence>
<organism evidence="14 15">
    <name type="scientific">Tanacetum coccineum</name>
    <dbReference type="NCBI Taxonomy" id="301880"/>
    <lineage>
        <taxon>Eukaryota</taxon>
        <taxon>Viridiplantae</taxon>
        <taxon>Streptophyta</taxon>
        <taxon>Embryophyta</taxon>
        <taxon>Tracheophyta</taxon>
        <taxon>Spermatophyta</taxon>
        <taxon>Magnoliopsida</taxon>
        <taxon>eudicotyledons</taxon>
        <taxon>Gunneridae</taxon>
        <taxon>Pentapetalae</taxon>
        <taxon>asterids</taxon>
        <taxon>campanulids</taxon>
        <taxon>Asterales</taxon>
        <taxon>Asteraceae</taxon>
        <taxon>Asteroideae</taxon>
        <taxon>Anthemideae</taxon>
        <taxon>Anthemidinae</taxon>
        <taxon>Tanacetum</taxon>
    </lineage>
</organism>
<sequence length="1009" mass="115253">MFSTQLCRIYNGRPTFANPRYLKKAQSEKPCLYEIPYDNSDLGTTVFPPNRERQDSCNWNAQKKDLKAQMQDKNIAINELKKLIEKYKGKSVETQVDKPSVARQPNAQRIPKPSVLGKSTLFSNSPEMRSFQTKTGGLNTLLVLCNDGKKKDAHLSQKLFSKFPKEGWNVLHDGLCGPMRVASINGKKYILVIVDDYSRYTWTLFLRSKDETPEYGTEYLNKTLSYFKEEGIEHQTSTPRTPEQNGIVERRNRTLVEAARTMLSASKLPLSFWAEAASFFKDKKGRLLSDYENSDPVPQTDCCSTAERLFRHNKGWNFFSPILEEYFNPATRSCSRSNNNDQRPNDLFKTMDEDRTVIRNKARLVAKGYAQEEGIDFEESFAPVARLEAFWIFIAYVAYKSFPIYQMDVKTAFLNGPLKEEVYVAQPGRDVNMSEDIQYTGSDTRPPWLDRTDFESWQQRIRTMTDTLLKEVRCTSSRLYQRISTPHNRFTDANDIWDKCEDDSGKALKLKRNPGNMLTNVTQPRRPRDSDYFKDKMLLMHAHENGAVLDEEQLLFLEEKHASHHYRLFMIIWMSILKFTEMQSDVQLLVVDSDAYLRVILILFRYDQYVEGTMKNMLYKGVQSRSANISMLKSVNDTLTSERARYNGNLGQGFIHTSIMGHCILVMSNLDSPVCDDSEDSRDTAVLNTSTKASSKPRSNTKKNRILPAKTENKKKVEDHPRTNKVYYCGGTWTKSILLGHIFVILILELPSESFLLCSVIINGCTITYLKVGLNKTVRYIRTDNGTEFVNQVMSKYYEGVGIFHQKSVPRTPQQNGVVERRNCTLVEAARTMLIFSKAPIMILTFLRVFGALCYPTNDSEDLGKFQAKADIGIFVGYAPSRKGYRIYNKRTRRLMETIHVTFDEMHQTMAPVRMITSLSSSTSASLVFPQGVAAGPTYRKTPQLLKLSFIPRTITKGSSTGSSQKMGPGFPSDNIVGNPSRPVSTRKQLASDALWCCYHTVLSDDRTK</sequence>
<evidence type="ECO:0000256" key="4">
    <source>
        <dbReference type="ARBA" id="ARBA00022801"/>
    </source>
</evidence>
<keyword evidence="3" id="KW-0255">Endonuclease</keyword>